<organism evidence="10 11">
    <name type="scientific">Methylocystis rosea</name>
    <dbReference type="NCBI Taxonomy" id="173366"/>
    <lineage>
        <taxon>Bacteria</taxon>
        <taxon>Pseudomonadati</taxon>
        <taxon>Pseudomonadota</taxon>
        <taxon>Alphaproteobacteria</taxon>
        <taxon>Hyphomicrobiales</taxon>
        <taxon>Methylocystaceae</taxon>
        <taxon>Methylocystis</taxon>
    </lineage>
</organism>
<dbReference type="SUPFAM" id="SSF55781">
    <property type="entry name" value="GAF domain-like"/>
    <property type="match status" value="1"/>
</dbReference>
<evidence type="ECO:0000256" key="4">
    <source>
        <dbReference type="ARBA" id="ARBA00022553"/>
    </source>
</evidence>
<dbReference type="Pfam" id="PF01590">
    <property type="entry name" value="GAF"/>
    <property type="match status" value="1"/>
</dbReference>
<dbReference type="InterPro" id="IPR011102">
    <property type="entry name" value="Sig_transdc_His_kinase_HWE"/>
</dbReference>
<gene>
    <name evidence="10" type="ORF">F7D13_04840</name>
</gene>
<dbReference type="SMART" id="SM00065">
    <property type="entry name" value="GAF"/>
    <property type="match status" value="1"/>
</dbReference>
<dbReference type="Gene3D" id="3.30.565.10">
    <property type="entry name" value="Histidine kinase-like ATPase, C-terminal domain"/>
    <property type="match status" value="1"/>
</dbReference>
<dbReference type="PROSITE" id="PS50112">
    <property type="entry name" value="PAS"/>
    <property type="match status" value="1"/>
</dbReference>
<dbReference type="SMART" id="SM00091">
    <property type="entry name" value="PAS"/>
    <property type="match status" value="3"/>
</dbReference>
<dbReference type="InterPro" id="IPR013656">
    <property type="entry name" value="PAS_4"/>
</dbReference>
<dbReference type="SMART" id="SM00911">
    <property type="entry name" value="HWE_HK"/>
    <property type="match status" value="1"/>
</dbReference>
<dbReference type="InterPro" id="IPR003018">
    <property type="entry name" value="GAF"/>
</dbReference>
<dbReference type="InterPro" id="IPR029016">
    <property type="entry name" value="GAF-like_dom_sf"/>
</dbReference>
<keyword evidence="7" id="KW-0418">Kinase</keyword>
<dbReference type="Pfam" id="PF13188">
    <property type="entry name" value="PAS_8"/>
    <property type="match status" value="1"/>
</dbReference>
<name>A0ABX6EF56_9HYPH</name>
<evidence type="ECO:0000259" key="9">
    <source>
        <dbReference type="PROSITE" id="PS50112"/>
    </source>
</evidence>
<dbReference type="EMBL" id="CP044328">
    <property type="protein sequence ID" value="QGM93401.1"/>
    <property type="molecule type" value="Genomic_DNA"/>
</dbReference>
<evidence type="ECO:0000313" key="11">
    <source>
        <dbReference type="Proteomes" id="UP000424673"/>
    </source>
</evidence>
<reference evidence="10 11" key="2">
    <citation type="journal article" date="2021" name="AMB Express">
        <title>Isolation and characterisation of Methylocystis spp. for poly-3-hydroxybutyrate production using waste methane feedstocks.</title>
        <authorList>
            <person name="Rumah B.L."/>
            <person name="Stead C.E."/>
            <person name="Claxton Stevens B.H."/>
            <person name="Minton N.P."/>
            <person name="Grosse-Honebrink A."/>
            <person name="Zhang Y."/>
        </authorList>
    </citation>
    <scope>NUCLEOTIDE SEQUENCE [LARGE SCALE GENOMIC DNA]</scope>
    <source>
        <strain evidence="10 11">BRCS1</strain>
    </source>
</reference>
<keyword evidence="4" id="KW-0597">Phosphoprotein</keyword>
<evidence type="ECO:0000256" key="2">
    <source>
        <dbReference type="ARBA" id="ARBA00012438"/>
    </source>
</evidence>
<comment type="catalytic activity">
    <reaction evidence="1">
        <text>ATP + protein L-histidine = ADP + protein N-phospho-L-histidine.</text>
        <dbReference type="EC" id="2.7.13.3"/>
    </reaction>
</comment>
<dbReference type="Gene3D" id="3.30.450.40">
    <property type="match status" value="1"/>
</dbReference>
<evidence type="ECO:0000313" key="10">
    <source>
        <dbReference type="EMBL" id="QGM93401.1"/>
    </source>
</evidence>
<dbReference type="InterPro" id="IPR035965">
    <property type="entry name" value="PAS-like_dom_sf"/>
</dbReference>
<evidence type="ECO:0000256" key="5">
    <source>
        <dbReference type="ARBA" id="ARBA00022679"/>
    </source>
</evidence>
<sequence length="759" mass="85680">MTTETDISAYASSILETVGSPLLALDSQLTVEFANDAFLSQFRVTRGETVGRPIYELCDGQWDIPELRRLLEQIVERNSTIEDCRVEHDFERVGRRILRLNAQRIRSPDEKEWILLAITDDTERERLRDELEGRKEFAEKLIDSVREPLLILHGDLTVHSANRPFYQLFGGDPKETEGRSIYELGNGQWDTPELRRLLEDILPLRQSFDDYRIERVFQGFGPRVMLLNGRRHDQLNLILLAIRDTTEQRTREASRRDREARQSLLIDLNDRLRPLADPMAIQAAASEVLGRHLEANEAAYAEIDEAGEYATVQHDWNDGAASSNAGRHRLASWGEALLADLKRGRTIAVNDVRNDPRTAAPETLRSFENRSVSAFLAAPLVKDDRLVAVVTVHSRLPRTWSAAQAAVAEDVAERTWSAIERARAEEALRESESRYRLLFESIDESFTVVEPLYDEEGHAVDYRFLEVNPAFEAITGLKNVEGRSGRELVPSLEKDWIDTIGRVAASGNAERVVRRARALGKIYDAFVFRIEEAESPRVAVLSRDVTERVRAEEQRALLMRELNHRSKNMLSIVLAIARATAGDPGRDFEETFQERILSLAANQDLLVASDWQGVTLSDLVRSQLAHLEDLIDDRITLKGPPLTISAAASQSFSMALHELATNAVKYGALSNSDGRVDIEWGVREHEGEGRRFTMSWRETEGPTVVAPARKGFGSTVIRDMIRLNLRGDARLQYDSAGVVWEFNCPIVNVLEATEASRAE</sequence>
<dbReference type="NCBIfam" id="TIGR00229">
    <property type="entry name" value="sensory_box"/>
    <property type="match status" value="1"/>
</dbReference>
<evidence type="ECO:0000256" key="7">
    <source>
        <dbReference type="ARBA" id="ARBA00022777"/>
    </source>
</evidence>
<dbReference type="PANTHER" id="PTHR41523">
    <property type="entry name" value="TWO-COMPONENT SYSTEM SENSOR PROTEIN"/>
    <property type="match status" value="1"/>
</dbReference>
<dbReference type="SUPFAM" id="SSF55785">
    <property type="entry name" value="PYP-like sensor domain (PAS domain)"/>
    <property type="match status" value="3"/>
</dbReference>
<feature type="domain" description="PAS" evidence="9">
    <location>
        <begin position="7"/>
        <end position="78"/>
    </location>
</feature>
<keyword evidence="11" id="KW-1185">Reference proteome</keyword>
<dbReference type="CDD" id="cd00130">
    <property type="entry name" value="PAS"/>
    <property type="match status" value="1"/>
</dbReference>
<keyword evidence="5" id="KW-0808">Transferase</keyword>
<proteinExistence type="predicted"/>
<evidence type="ECO:0000256" key="8">
    <source>
        <dbReference type="ARBA" id="ARBA00022840"/>
    </source>
</evidence>
<dbReference type="PANTHER" id="PTHR41523:SF7">
    <property type="entry name" value="HISTIDINE KINASE"/>
    <property type="match status" value="1"/>
</dbReference>
<evidence type="ECO:0000256" key="6">
    <source>
        <dbReference type="ARBA" id="ARBA00022741"/>
    </source>
</evidence>
<dbReference type="InterPro" id="IPR000014">
    <property type="entry name" value="PAS"/>
</dbReference>
<evidence type="ECO:0000256" key="1">
    <source>
        <dbReference type="ARBA" id="ARBA00000085"/>
    </source>
</evidence>
<dbReference type="Pfam" id="PF08448">
    <property type="entry name" value="PAS_4"/>
    <property type="match status" value="2"/>
</dbReference>
<keyword evidence="6" id="KW-0547">Nucleotide-binding</keyword>
<accession>A0ABX6EF56</accession>
<dbReference type="Pfam" id="PF07536">
    <property type="entry name" value="HWE_HK"/>
    <property type="match status" value="1"/>
</dbReference>
<evidence type="ECO:0000256" key="3">
    <source>
        <dbReference type="ARBA" id="ARBA00021740"/>
    </source>
</evidence>
<dbReference type="InterPro" id="IPR036890">
    <property type="entry name" value="HATPase_C_sf"/>
</dbReference>
<protein>
    <recommendedName>
        <fullName evidence="3">Blue-light-activated histidine kinase</fullName>
        <ecNumber evidence="2">2.7.13.3</ecNumber>
    </recommendedName>
</protein>
<dbReference type="Proteomes" id="UP000424673">
    <property type="component" value="Chromosome"/>
</dbReference>
<dbReference type="Gene3D" id="3.30.450.20">
    <property type="entry name" value="PAS domain"/>
    <property type="match status" value="3"/>
</dbReference>
<reference evidence="11" key="1">
    <citation type="submission" date="2019-09" db="EMBL/GenBank/DDBJ databases">
        <title>Isolation and complete genome sequencing of Methylocystis species.</title>
        <authorList>
            <person name="Rumah B.L."/>
            <person name="Stead C.E."/>
            <person name="Stevens B.C."/>
            <person name="Minton N.P."/>
            <person name="Grosse-Honebrink A."/>
            <person name="Zhang Y."/>
        </authorList>
    </citation>
    <scope>NUCLEOTIDE SEQUENCE [LARGE SCALE GENOMIC DNA]</scope>
    <source>
        <strain evidence="11">BRCS1</strain>
    </source>
</reference>
<dbReference type="RefSeq" id="WP_154451214.1">
    <property type="nucleotide sequence ID" value="NZ_CP044328.1"/>
</dbReference>
<keyword evidence="8" id="KW-0067">ATP-binding</keyword>
<dbReference type="EC" id="2.7.13.3" evidence="2"/>